<organism evidence="1 2">
    <name type="scientific">Bradyrhizobium japonicum</name>
    <dbReference type="NCBI Taxonomy" id="375"/>
    <lineage>
        <taxon>Bacteria</taxon>
        <taxon>Pseudomonadati</taxon>
        <taxon>Pseudomonadota</taxon>
        <taxon>Alphaproteobacteria</taxon>
        <taxon>Hyphomicrobiales</taxon>
        <taxon>Nitrobacteraceae</taxon>
        <taxon>Bradyrhizobium</taxon>
    </lineage>
</organism>
<accession>A0A1Y2JNR6</accession>
<dbReference type="EMBL" id="NAFL01000248">
    <property type="protein sequence ID" value="OSJ32580.1"/>
    <property type="molecule type" value="Genomic_DNA"/>
</dbReference>
<proteinExistence type="predicted"/>
<dbReference type="Proteomes" id="UP000193335">
    <property type="component" value="Unassembled WGS sequence"/>
</dbReference>
<sequence>MKKTELKGTVARARIAPGSKSDHVGVILRADDGIEYVLRRSGGNAFRDEELDKLIGKAITGTGLTTGRTFIMDSWSAKK</sequence>
<dbReference type="AlphaFoldDB" id="A0A1Y2JNR6"/>
<protein>
    <submittedName>
        <fullName evidence="1">Uncharacterized protein</fullName>
    </submittedName>
</protein>
<reference evidence="1 2" key="1">
    <citation type="submission" date="2017-03" db="EMBL/GenBank/DDBJ databases">
        <title>Whole genome sequences of fourteen strains of Bradyrhizobium canariense and one strain of Bradyrhizobium japonicum isolated from Lupinus (Papilionoideae: Genisteae) species in Algeria.</title>
        <authorList>
            <person name="Crovadore J."/>
            <person name="Chekireb D."/>
            <person name="Brachmann A."/>
            <person name="Chablais R."/>
            <person name="Cochard B."/>
            <person name="Lefort F."/>
        </authorList>
    </citation>
    <scope>NUCLEOTIDE SEQUENCE [LARGE SCALE GENOMIC DNA]</scope>
    <source>
        <strain evidence="1 2">UBMA197</strain>
    </source>
</reference>
<name>A0A1Y2JNR6_BRAJP</name>
<evidence type="ECO:0000313" key="2">
    <source>
        <dbReference type="Proteomes" id="UP000193335"/>
    </source>
</evidence>
<gene>
    <name evidence="1" type="ORF">BSZ19_18695</name>
</gene>
<comment type="caution">
    <text evidence="1">The sequence shown here is derived from an EMBL/GenBank/DDBJ whole genome shotgun (WGS) entry which is preliminary data.</text>
</comment>
<evidence type="ECO:0000313" key="1">
    <source>
        <dbReference type="EMBL" id="OSJ32580.1"/>
    </source>
</evidence>
<dbReference type="RefSeq" id="WP_085401194.1">
    <property type="nucleotide sequence ID" value="NZ_NAFL01000248.1"/>
</dbReference>